<feature type="domain" description="ORC1/DEAH AAA+ ATPase" evidence="1">
    <location>
        <begin position="98"/>
        <end position="232"/>
    </location>
</feature>
<protein>
    <submittedName>
        <fullName evidence="2">AAA domain-containing protein</fullName>
    </submittedName>
</protein>
<sequence length="373" mass="42029">MTMNTTRHVDAADANPILLLTDVDRAWISEVLAIDIAEPRPVTAEQLAAMTDRERSWFNLARTNYLRRVPLLDTPVVTTVMEALRQHAKSSIRSDMHQQDVVILDGEPGVGKTMMLKTHAAEEMKRLAFQRSLELEHGTAEPLWTFRPVLYAHLQGPMTRNEVVRLLCDQLNWPSDTNPLPAFERAIKQCGVQLIIIDEIQHVNFGGATGRHVHNIIRWMSNAGLRVILGGTDVNTVLNSGGPAAVEVAARNSRGRWVRIDVPKLSMRNSREHEQWLDLVYAFEVRLRLVSAPTTDGWFADSFGVYAWVRTLGYLNSLILLMSRAATAAIESGTETIDRALLDSIPLQYEVERGRERRVAMFDDGTYPIMDPE</sequence>
<keyword evidence="3" id="KW-1185">Reference proteome</keyword>
<reference evidence="2 3" key="1">
    <citation type="submission" date="2017-04" db="EMBL/GenBank/DDBJ databases">
        <authorList>
            <person name="Varghese N."/>
            <person name="Submissions S."/>
        </authorList>
    </citation>
    <scope>NUCLEOTIDE SEQUENCE [LARGE SCALE GENOMIC DNA]</scope>
    <source>
        <strain evidence="2 3">VKM Ac-1784</strain>
    </source>
</reference>
<accession>A0ABY1R759</accession>
<dbReference type="InterPro" id="IPR049945">
    <property type="entry name" value="AAA_22"/>
</dbReference>
<proteinExistence type="predicted"/>
<gene>
    <name evidence="2" type="ORF">SAMN06295909_0126</name>
</gene>
<comment type="caution">
    <text evidence="2">The sequence shown here is derived from an EMBL/GenBank/DDBJ whole genome shotgun (WGS) entry which is preliminary data.</text>
</comment>
<evidence type="ECO:0000259" key="1">
    <source>
        <dbReference type="Pfam" id="PF13401"/>
    </source>
</evidence>
<dbReference type="Gene3D" id="3.40.50.300">
    <property type="entry name" value="P-loop containing nucleotide triphosphate hydrolases"/>
    <property type="match status" value="1"/>
</dbReference>
<dbReference type="EMBL" id="FXWJ01000001">
    <property type="protein sequence ID" value="SMQ58232.1"/>
    <property type="molecule type" value="Genomic_DNA"/>
</dbReference>
<name>A0ABY1R759_9MICO</name>
<dbReference type="Pfam" id="PF13401">
    <property type="entry name" value="AAA_22"/>
    <property type="match status" value="1"/>
</dbReference>
<dbReference type="Proteomes" id="UP000194464">
    <property type="component" value="Unassembled WGS sequence"/>
</dbReference>
<evidence type="ECO:0000313" key="2">
    <source>
        <dbReference type="EMBL" id="SMQ58232.1"/>
    </source>
</evidence>
<dbReference type="SUPFAM" id="SSF52540">
    <property type="entry name" value="P-loop containing nucleoside triphosphate hydrolases"/>
    <property type="match status" value="1"/>
</dbReference>
<evidence type="ECO:0000313" key="3">
    <source>
        <dbReference type="Proteomes" id="UP000194464"/>
    </source>
</evidence>
<dbReference type="InterPro" id="IPR027417">
    <property type="entry name" value="P-loop_NTPase"/>
</dbReference>
<organism evidence="2 3">
    <name type="scientific">Plantibacter elymi</name>
    <name type="common">nom. nud.</name>
    <dbReference type="NCBI Taxonomy" id="199708"/>
    <lineage>
        <taxon>Bacteria</taxon>
        <taxon>Bacillati</taxon>
        <taxon>Actinomycetota</taxon>
        <taxon>Actinomycetes</taxon>
        <taxon>Micrococcales</taxon>
        <taxon>Microbacteriaceae</taxon>
        <taxon>Plantibacter</taxon>
    </lineage>
</organism>